<organism evidence="1 2">
    <name type="scientific">Celeribacter baekdonensis</name>
    <dbReference type="NCBI Taxonomy" id="875171"/>
    <lineage>
        <taxon>Bacteria</taxon>
        <taxon>Pseudomonadati</taxon>
        <taxon>Pseudomonadota</taxon>
        <taxon>Alphaproteobacteria</taxon>
        <taxon>Rhodobacterales</taxon>
        <taxon>Roseobacteraceae</taxon>
        <taxon>Celeribacter</taxon>
    </lineage>
</organism>
<sequence>MKTFDANILETLNKECNGDGVHYIGLGAYDFQMSFGNLDRIRTMEKAVFSMSGRRYSWMKSPSNIPFGLLIEQVPNHFELPNLLVLRMCFKSGDFVEFHTAESAYESVVIDLGVRDGVHVIEVF</sequence>
<dbReference type="OrthoDB" id="6400951at2"/>
<dbReference type="EMBL" id="FNBL01000001">
    <property type="protein sequence ID" value="SDE78318.1"/>
    <property type="molecule type" value="Genomic_DNA"/>
</dbReference>
<dbReference type="Proteomes" id="UP000182284">
    <property type="component" value="Unassembled WGS sequence"/>
</dbReference>
<evidence type="ECO:0000313" key="2">
    <source>
        <dbReference type="Proteomes" id="UP000182284"/>
    </source>
</evidence>
<accession>A0A1G7FR00</accession>
<dbReference type="AlphaFoldDB" id="A0A1G7FR00"/>
<name>A0A1G7FR00_9RHOB</name>
<protein>
    <submittedName>
        <fullName evidence="1">Uncharacterized protein</fullName>
    </submittedName>
</protein>
<dbReference type="RefSeq" id="WP_074640194.1">
    <property type="nucleotide sequence ID" value="NZ_FNBL01000001.1"/>
</dbReference>
<gene>
    <name evidence="1" type="ORF">SAMN04488117_101203</name>
</gene>
<proteinExistence type="predicted"/>
<reference evidence="1 2" key="1">
    <citation type="submission" date="2016-10" db="EMBL/GenBank/DDBJ databases">
        <authorList>
            <person name="de Groot N.N."/>
        </authorList>
    </citation>
    <scope>NUCLEOTIDE SEQUENCE [LARGE SCALE GENOMIC DNA]</scope>
    <source>
        <strain evidence="1 2">DSM 27375</strain>
    </source>
</reference>
<evidence type="ECO:0000313" key="1">
    <source>
        <dbReference type="EMBL" id="SDE78318.1"/>
    </source>
</evidence>